<name>A0A565BD27_9BRAS</name>
<accession>A0A565BD27</accession>
<keyword evidence="2" id="KW-1185">Reference proteome</keyword>
<sequence>MRNVRDGEKQNKTTSFGDGASSLKTEVLELKLFRESVFVIQILESHIPAKDLRSRREEKERHGGAPAIGVEESKDQALSVSRSRVTRRNSLSQLSSTVRSRVHGVLKSASKRCFSSNTFGDSTEDRVYLAPERTNPHFRLRFFNHRVLRHVFVDLARNQKLERRNHIK</sequence>
<dbReference type="EMBL" id="CABITT030000003">
    <property type="protein sequence ID" value="VVA98780.1"/>
    <property type="molecule type" value="Genomic_DNA"/>
</dbReference>
<dbReference type="AlphaFoldDB" id="A0A565BD27"/>
<organism evidence="1 2">
    <name type="scientific">Arabis nemorensis</name>
    <dbReference type="NCBI Taxonomy" id="586526"/>
    <lineage>
        <taxon>Eukaryota</taxon>
        <taxon>Viridiplantae</taxon>
        <taxon>Streptophyta</taxon>
        <taxon>Embryophyta</taxon>
        <taxon>Tracheophyta</taxon>
        <taxon>Spermatophyta</taxon>
        <taxon>Magnoliopsida</taxon>
        <taxon>eudicotyledons</taxon>
        <taxon>Gunneridae</taxon>
        <taxon>Pentapetalae</taxon>
        <taxon>rosids</taxon>
        <taxon>malvids</taxon>
        <taxon>Brassicales</taxon>
        <taxon>Brassicaceae</taxon>
        <taxon>Arabideae</taxon>
        <taxon>Arabis</taxon>
    </lineage>
</organism>
<reference evidence="1" key="1">
    <citation type="submission" date="2019-07" db="EMBL/GenBank/DDBJ databases">
        <authorList>
            <person name="Dittberner H."/>
        </authorList>
    </citation>
    <scope>NUCLEOTIDE SEQUENCE [LARGE SCALE GENOMIC DNA]</scope>
</reference>
<protein>
    <submittedName>
        <fullName evidence="1">Uncharacterized protein</fullName>
    </submittedName>
</protein>
<comment type="caution">
    <text evidence="1">The sequence shown here is derived from an EMBL/GenBank/DDBJ whole genome shotgun (WGS) entry which is preliminary data.</text>
</comment>
<dbReference type="Proteomes" id="UP000489600">
    <property type="component" value="Unassembled WGS sequence"/>
</dbReference>
<evidence type="ECO:0000313" key="1">
    <source>
        <dbReference type="EMBL" id="VVA98780.1"/>
    </source>
</evidence>
<proteinExistence type="predicted"/>
<evidence type="ECO:0000313" key="2">
    <source>
        <dbReference type="Proteomes" id="UP000489600"/>
    </source>
</evidence>
<gene>
    <name evidence="1" type="ORF">ANE_LOCUS9225</name>
</gene>